<dbReference type="EMBL" id="CAJVCH010529048">
    <property type="protein sequence ID" value="CAG7823304.1"/>
    <property type="molecule type" value="Genomic_DNA"/>
</dbReference>
<comment type="caution">
    <text evidence="1">The sequence shown here is derived from an EMBL/GenBank/DDBJ whole genome shotgun (WGS) entry which is preliminary data.</text>
</comment>
<evidence type="ECO:0000313" key="2">
    <source>
        <dbReference type="Proteomes" id="UP000708208"/>
    </source>
</evidence>
<sequence>MTPQIGDAPDATVIMKWKDVMLLETIYGKDSAFHRFLELVADFNVNCAADWDQSTKILGVEECPTKEHWTEEQCECEDHFHRTVSKGEDGKIIVRLPLEKNCPRLGELKSTSSLEARMNKDPNL</sequence>
<reference evidence="1" key="1">
    <citation type="submission" date="2021-06" db="EMBL/GenBank/DDBJ databases">
        <authorList>
            <person name="Hodson N. C."/>
            <person name="Mongue J. A."/>
            <person name="Jaron S. K."/>
        </authorList>
    </citation>
    <scope>NUCLEOTIDE SEQUENCE</scope>
</reference>
<accession>A0A8J2PIN6</accession>
<gene>
    <name evidence="1" type="ORF">AFUS01_LOCUS33527</name>
</gene>
<organism evidence="1 2">
    <name type="scientific">Allacma fusca</name>
    <dbReference type="NCBI Taxonomy" id="39272"/>
    <lineage>
        <taxon>Eukaryota</taxon>
        <taxon>Metazoa</taxon>
        <taxon>Ecdysozoa</taxon>
        <taxon>Arthropoda</taxon>
        <taxon>Hexapoda</taxon>
        <taxon>Collembola</taxon>
        <taxon>Symphypleona</taxon>
        <taxon>Sminthuridae</taxon>
        <taxon>Allacma</taxon>
    </lineage>
</organism>
<keyword evidence="2" id="KW-1185">Reference proteome</keyword>
<proteinExistence type="predicted"/>
<feature type="non-terminal residue" evidence="1">
    <location>
        <position position="1"/>
    </location>
</feature>
<protein>
    <submittedName>
        <fullName evidence="1">Uncharacterized protein</fullName>
    </submittedName>
</protein>
<dbReference type="Proteomes" id="UP000708208">
    <property type="component" value="Unassembled WGS sequence"/>
</dbReference>
<dbReference type="AlphaFoldDB" id="A0A8J2PIN6"/>
<name>A0A8J2PIN6_9HEXA</name>
<evidence type="ECO:0000313" key="1">
    <source>
        <dbReference type="EMBL" id="CAG7823304.1"/>
    </source>
</evidence>
<feature type="non-terminal residue" evidence="1">
    <location>
        <position position="124"/>
    </location>
</feature>